<sequence length="404" mass="42610">MVSPVLRGISCSDYRATLADLEEDGWSISKTNGGHLKLEHPKASKAIFGPCSPSDYRSRHNVVRKCNIAIGEAAREEKVFGPAPKQKELSDREFTSILKSSKKMRKTNRQKHVPTPSHFLTDAASPADPATPKRKLGTLALPASKQAVKASAEIASSPMQAVAKKLNITSATNQKAPPQKNKSAPTLSNDKDKDTNTMLASVSPTPAPAQPQAPAHTSTPAPQPVSRKPDPRQAGSTAIPSISADVLALAMKITSGEMMQVEVTADMVGQTLYYDGQIVLSGAVTSKPAKSLSVVPSATAAAPAATPAPMPAAASDTSHSSAVATRGLSQNEAITSTILEALKVLGPELVTFKELTHATLPDLPYKSFNSARSSLPLHVNRMIASGMIEEGTKDNQKAYRVKAS</sequence>
<proteinExistence type="predicted"/>
<organism evidence="2">
    <name type="scientific">marine sediment metagenome</name>
    <dbReference type="NCBI Taxonomy" id="412755"/>
    <lineage>
        <taxon>unclassified sequences</taxon>
        <taxon>metagenomes</taxon>
        <taxon>ecological metagenomes</taxon>
    </lineage>
</organism>
<feature type="compositionally biased region" description="Polar residues" evidence="1">
    <location>
        <begin position="169"/>
        <end position="188"/>
    </location>
</feature>
<reference evidence="2" key="1">
    <citation type="journal article" date="2015" name="Nature">
        <title>Complex archaea that bridge the gap between prokaryotes and eukaryotes.</title>
        <authorList>
            <person name="Spang A."/>
            <person name="Saw J.H."/>
            <person name="Jorgensen S.L."/>
            <person name="Zaremba-Niedzwiedzka K."/>
            <person name="Martijn J."/>
            <person name="Lind A.E."/>
            <person name="van Eijk R."/>
            <person name="Schleper C."/>
            <person name="Guy L."/>
            <person name="Ettema T.J."/>
        </authorList>
    </citation>
    <scope>NUCLEOTIDE SEQUENCE</scope>
</reference>
<protein>
    <submittedName>
        <fullName evidence="2">Uncharacterized protein</fullName>
    </submittedName>
</protein>
<feature type="region of interest" description="Disordered" evidence="1">
    <location>
        <begin position="102"/>
        <end position="134"/>
    </location>
</feature>
<accession>A0A0F9W862</accession>
<comment type="caution">
    <text evidence="2">The sequence shown here is derived from an EMBL/GenBank/DDBJ whole genome shotgun (WGS) entry which is preliminary data.</text>
</comment>
<dbReference type="EMBL" id="LAZR01000009">
    <property type="protein sequence ID" value="KKO08483.1"/>
    <property type="molecule type" value="Genomic_DNA"/>
</dbReference>
<name>A0A0F9W862_9ZZZZ</name>
<feature type="compositionally biased region" description="Basic residues" evidence="1">
    <location>
        <begin position="102"/>
        <end position="112"/>
    </location>
</feature>
<dbReference type="AlphaFoldDB" id="A0A0F9W862"/>
<feature type="region of interest" description="Disordered" evidence="1">
    <location>
        <begin position="169"/>
        <end position="239"/>
    </location>
</feature>
<evidence type="ECO:0000256" key="1">
    <source>
        <dbReference type="SAM" id="MobiDB-lite"/>
    </source>
</evidence>
<evidence type="ECO:0000313" key="2">
    <source>
        <dbReference type="EMBL" id="KKO08483.1"/>
    </source>
</evidence>
<gene>
    <name evidence="2" type="ORF">LCGC14_0044210</name>
</gene>
<feature type="compositionally biased region" description="Low complexity" evidence="1">
    <location>
        <begin position="121"/>
        <end position="130"/>
    </location>
</feature>